<evidence type="ECO:0000313" key="2">
    <source>
        <dbReference type="EMBL" id="KAJ6414496.1"/>
    </source>
</evidence>
<accession>A0AAD6K012</accession>
<name>A0AAD6K012_9ROSI</name>
<sequence length="114" mass="12934">MASLGFRPPQFSEDLAWLPPWLQHPQSESPSPPPAANQDFNGLINNGKDVEILSIEEQGRNYYYNNCHLFLSSGEDNNTQYSITPSLGNALHLRLRLSTDSDLQFSQNQPFIRE</sequence>
<keyword evidence="3" id="KW-1185">Reference proteome</keyword>
<gene>
    <name evidence="2" type="ORF">OIU84_003488</name>
</gene>
<organism evidence="2 3">
    <name type="scientific">Salix udensis</name>
    <dbReference type="NCBI Taxonomy" id="889485"/>
    <lineage>
        <taxon>Eukaryota</taxon>
        <taxon>Viridiplantae</taxon>
        <taxon>Streptophyta</taxon>
        <taxon>Embryophyta</taxon>
        <taxon>Tracheophyta</taxon>
        <taxon>Spermatophyta</taxon>
        <taxon>Magnoliopsida</taxon>
        <taxon>eudicotyledons</taxon>
        <taxon>Gunneridae</taxon>
        <taxon>Pentapetalae</taxon>
        <taxon>rosids</taxon>
        <taxon>fabids</taxon>
        <taxon>Malpighiales</taxon>
        <taxon>Salicaceae</taxon>
        <taxon>Saliceae</taxon>
        <taxon>Salix</taxon>
    </lineage>
</organism>
<proteinExistence type="predicted"/>
<feature type="region of interest" description="Disordered" evidence="1">
    <location>
        <begin position="21"/>
        <end position="43"/>
    </location>
</feature>
<protein>
    <submittedName>
        <fullName evidence="2">Uncharacterized protein</fullName>
    </submittedName>
</protein>
<dbReference type="Proteomes" id="UP001162972">
    <property type="component" value="Chromosome 3"/>
</dbReference>
<evidence type="ECO:0000256" key="1">
    <source>
        <dbReference type="SAM" id="MobiDB-lite"/>
    </source>
</evidence>
<dbReference type="EMBL" id="JAPFFJ010000012">
    <property type="protein sequence ID" value="KAJ6414496.1"/>
    <property type="molecule type" value="Genomic_DNA"/>
</dbReference>
<comment type="caution">
    <text evidence="2">The sequence shown here is derived from an EMBL/GenBank/DDBJ whole genome shotgun (WGS) entry which is preliminary data.</text>
</comment>
<evidence type="ECO:0000313" key="3">
    <source>
        <dbReference type="Proteomes" id="UP001162972"/>
    </source>
</evidence>
<dbReference type="AlphaFoldDB" id="A0AAD6K012"/>
<reference evidence="2 3" key="1">
    <citation type="journal article" date="2023" name="Int. J. Mol. Sci.">
        <title>De Novo Assembly and Annotation of 11 Diverse Shrub Willow (Salix) Genomes Reveals Novel Gene Organization in Sex-Linked Regions.</title>
        <authorList>
            <person name="Hyden B."/>
            <person name="Feng K."/>
            <person name="Yates T.B."/>
            <person name="Jawdy S."/>
            <person name="Cereghino C."/>
            <person name="Smart L.B."/>
            <person name="Muchero W."/>
        </authorList>
    </citation>
    <scope>NUCLEOTIDE SEQUENCE [LARGE SCALE GENOMIC DNA]</scope>
    <source>
        <tissue evidence="2">Shoot tip</tissue>
    </source>
</reference>